<dbReference type="GO" id="GO:0016846">
    <property type="term" value="F:carbon-sulfur lyase activity"/>
    <property type="evidence" value="ECO:0007669"/>
    <property type="project" value="TreeGrafter"/>
</dbReference>
<dbReference type="Gene3D" id="3.90.1150.10">
    <property type="entry name" value="Aspartate Aminotransferase, domain 1"/>
    <property type="match status" value="1"/>
</dbReference>
<evidence type="ECO:0000256" key="1">
    <source>
        <dbReference type="ARBA" id="ARBA00001933"/>
    </source>
</evidence>
<dbReference type="InterPro" id="IPR015422">
    <property type="entry name" value="PyrdxlP-dep_Trfase_small"/>
</dbReference>
<gene>
    <name evidence="3" type="ORF">UFOPK4098_01060</name>
    <name evidence="4" type="ORF">UFOPK4347_01440</name>
</gene>
<proteinExistence type="predicted"/>
<dbReference type="EMBL" id="CAFBQU010000053">
    <property type="protein sequence ID" value="CAB5067306.1"/>
    <property type="molecule type" value="Genomic_DNA"/>
</dbReference>
<organism evidence="4">
    <name type="scientific">freshwater metagenome</name>
    <dbReference type="NCBI Taxonomy" id="449393"/>
    <lineage>
        <taxon>unclassified sequences</taxon>
        <taxon>metagenomes</taxon>
        <taxon>ecological metagenomes</taxon>
    </lineage>
</organism>
<dbReference type="PIRSF" id="PIRSF001434">
    <property type="entry name" value="CGS"/>
    <property type="match status" value="1"/>
</dbReference>
<reference evidence="4" key="1">
    <citation type="submission" date="2020-05" db="EMBL/GenBank/DDBJ databases">
        <authorList>
            <person name="Chiriac C."/>
            <person name="Salcher M."/>
            <person name="Ghai R."/>
            <person name="Kavagutti S V."/>
        </authorList>
    </citation>
    <scope>NUCLEOTIDE SEQUENCE</scope>
</reference>
<sequence length="388" mass="40799">MADKNRDTTAITTGRNGARALASDISTSTTWSSSGLDETHNEAVAGRRSKLYSRYTNPTVRQFETAIAELEGAEDALAFGSGMGALASVVFALCSPGDHIVAQQQLYGGTIAFLNGPVRRMGINVTFVDATIPGAFTAAAKTPRTMLVIAETPANPALALADLAELGAIAIPFTVVDSTFATPMSQQPLAHGVNLSLHSATKGIGGHNDALLGVIAGEAELIDAIWAYSVLHGATASPYDAHNALRGIRTLPVRHERQCASAMHLAAWCEQQAKCNKVYYPGLTSHPQHELAARQMSSFGSVFAIDIPGGIDVCRTFISALQLVRPATSLGGPETLICHPATSTHFGLDEESLSGALASDGLMRISVGLEHVDDLRHDFAQAFAAINL</sequence>
<keyword evidence="2" id="KW-0663">Pyridoxal phosphate</keyword>
<dbReference type="SUPFAM" id="SSF53383">
    <property type="entry name" value="PLP-dependent transferases"/>
    <property type="match status" value="1"/>
</dbReference>
<dbReference type="InterPro" id="IPR015424">
    <property type="entry name" value="PyrdxlP-dep_Trfase"/>
</dbReference>
<accession>A0A6J7UQZ5</accession>
<evidence type="ECO:0000313" key="4">
    <source>
        <dbReference type="EMBL" id="CAB5067306.1"/>
    </source>
</evidence>
<dbReference type="Pfam" id="PF01053">
    <property type="entry name" value="Cys_Met_Meta_PP"/>
    <property type="match status" value="1"/>
</dbReference>
<dbReference type="AlphaFoldDB" id="A0A6J7UQZ5"/>
<dbReference type="PANTHER" id="PTHR11808">
    <property type="entry name" value="TRANS-SULFURATION ENZYME FAMILY MEMBER"/>
    <property type="match status" value="1"/>
</dbReference>
<protein>
    <submittedName>
        <fullName evidence="4">Unannotated protein</fullName>
    </submittedName>
</protein>
<dbReference type="GO" id="GO:0019346">
    <property type="term" value="P:transsulfuration"/>
    <property type="evidence" value="ECO:0007669"/>
    <property type="project" value="InterPro"/>
</dbReference>
<dbReference type="GO" id="GO:0030170">
    <property type="term" value="F:pyridoxal phosphate binding"/>
    <property type="evidence" value="ECO:0007669"/>
    <property type="project" value="InterPro"/>
</dbReference>
<evidence type="ECO:0000256" key="2">
    <source>
        <dbReference type="ARBA" id="ARBA00022898"/>
    </source>
</evidence>
<dbReference type="GO" id="GO:0005737">
    <property type="term" value="C:cytoplasm"/>
    <property type="evidence" value="ECO:0007669"/>
    <property type="project" value="TreeGrafter"/>
</dbReference>
<dbReference type="Gene3D" id="3.40.640.10">
    <property type="entry name" value="Type I PLP-dependent aspartate aminotransferase-like (Major domain)"/>
    <property type="match status" value="1"/>
</dbReference>
<dbReference type="EMBL" id="CAFBPN010000059">
    <property type="protein sequence ID" value="CAB5024636.1"/>
    <property type="molecule type" value="Genomic_DNA"/>
</dbReference>
<evidence type="ECO:0000313" key="3">
    <source>
        <dbReference type="EMBL" id="CAB5024636.1"/>
    </source>
</evidence>
<comment type="cofactor">
    <cofactor evidence="1">
        <name>pyridoxal 5'-phosphate</name>
        <dbReference type="ChEBI" id="CHEBI:597326"/>
    </cofactor>
</comment>
<dbReference type="FunFam" id="3.40.640.10:FF:000046">
    <property type="entry name" value="Cystathionine gamma-lyase"/>
    <property type="match status" value="1"/>
</dbReference>
<dbReference type="InterPro" id="IPR000277">
    <property type="entry name" value="Cys/Met-Metab_PyrdxlP-dep_enz"/>
</dbReference>
<dbReference type="InterPro" id="IPR015421">
    <property type="entry name" value="PyrdxlP-dep_Trfase_major"/>
</dbReference>
<name>A0A6J7UQZ5_9ZZZZ</name>